<evidence type="ECO:0000259" key="1">
    <source>
        <dbReference type="PROSITE" id="PS51173"/>
    </source>
</evidence>
<dbReference type="GO" id="GO:0030247">
    <property type="term" value="F:polysaccharide binding"/>
    <property type="evidence" value="ECO:0007669"/>
    <property type="project" value="UniProtKB-UniRule"/>
</dbReference>
<dbReference type="SMART" id="SM00637">
    <property type="entry name" value="CBD_II"/>
    <property type="match status" value="1"/>
</dbReference>
<dbReference type="InterPro" id="IPR012291">
    <property type="entry name" value="CBM2_carb-bd_dom_sf"/>
</dbReference>
<dbReference type="PROSITE" id="PS51173">
    <property type="entry name" value="CBM2"/>
    <property type="match status" value="1"/>
</dbReference>
<keyword evidence="3" id="KW-1185">Reference proteome</keyword>
<dbReference type="SUPFAM" id="SSF49384">
    <property type="entry name" value="Carbohydrate-binding domain"/>
    <property type="match status" value="1"/>
</dbReference>
<dbReference type="Proteomes" id="UP000313066">
    <property type="component" value="Unassembled WGS sequence"/>
</dbReference>
<evidence type="ECO:0000313" key="3">
    <source>
        <dbReference type="Proteomes" id="UP000313066"/>
    </source>
</evidence>
<dbReference type="EMBL" id="VDMA02000012">
    <property type="protein sequence ID" value="KAB8182841.1"/>
    <property type="molecule type" value="Genomic_DNA"/>
</dbReference>
<evidence type="ECO:0000313" key="2">
    <source>
        <dbReference type="EMBL" id="KAB8182841.1"/>
    </source>
</evidence>
<organism evidence="2 3">
    <name type="scientific">Microbispora catharanthi</name>
    <dbReference type="NCBI Taxonomy" id="1712871"/>
    <lineage>
        <taxon>Bacteria</taxon>
        <taxon>Bacillati</taxon>
        <taxon>Actinomycetota</taxon>
        <taxon>Actinomycetes</taxon>
        <taxon>Streptosporangiales</taxon>
        <taxon>Streptosporangiaceae</taxon>
        <taxon>Microbispora</taxon>
    </lineage>
</organism>
<dbReference type="Gene3D" id="2.60.40.290">
    <property type="match status" value="1"/>
</dbReference>
<protein>
    <recommendedName>
        <fullName evidence="1">CBM2 domain-containing protein</fullName>
    </recommendedName>
</protein>
<comment type="caution">
    <text evidence="2">The sequence shown here is derived from an EMBL/GenBank/DDBJ whole genome shotgun (WGS) entry which is preliminary data.</text>
</comment>
<dbReference type="GO" id="GO:0004553">
    <property type="term" value="F:hydrolase activity, hydrolyzing O-glycosyl compounds"/>
    <property type="evidence" value="ECO:0007669"/>
    <property type="project" value="InterPro"/>
</dbReference>
<dbReference type="AlphaFoldDB" id="A0A5N6BQX4"/>
<dbReference type="GO" id="GO:0005975">
    <property type="term" value="P:carbohydrate metabolic process"/>
    <property type="evidence" value="ECO:0007669"/>
    <property type="project" value="InterPro"/>
</dbReference>
<sequence>MLRELFDSACRVAHDHVEIGFIERRSGGGSMRFPQASSGIGMAGILLAALFATPAQAAAPADAPVGYACAVTYASLGWSTGFYANVTIANTGTRAFSPWILQFVFPGSQTLATGWNATFSATPPSVQAANPTWQKSIDPGASFTVGFNANGADEHPAGFTLNGVPCTVTFEPIEY</sequence>
<gene>
    <name evidence="2" type="ORF">FH610_022940</name>
</gene>
<feature type="domain" description="CBM2" evidence="1">
    <location>
        <begin position="62"/>
        <end position="169"/>
    </location>
</feature>
<name>A0A5N6BQX4_9ACTN</name>
<dbReference type="InterPro" id="IPR008965">
    <property type="entry name" value="CBM2/CBM3_carb-bd_dom_sf"/>
</dbReference>
<reference evidence="2 3" key="1">
    <citation type="submission" date="2019-10" db="EMBL/GenBank/DDBJ databases">
        <title>Nonomuraea sp. nov., isolated from Phyllanthus amarus.</title>
        <authorList>
            <person name="Klykleung N."/>
            <person name="Tanasupawat S."/>
        </authorList>
    </citation>
    <scope>NUCLEOTIDE SEQUENCE [LARGE SCALE GENOMIC DNA]</scope>
    <source>
        <strain evidence="2 3">CR1-09</strain>
    </source>
</reference>
<proteinExistence type="predicted"/>
<dbReference type="InterPro" id="IPR001919">
    <property type="entry name" value="CBD2"/>
</dbReference>
<accession>A0A5N6BQX4</accession>
<dbReference type="Pfam" id="PF00553">
    <property type="entry name" value="CBM_2"/>
    <property type="match status" value="1"/>
</dbReference>